<evidence type="ECO:0000259" key="2">
    <source>
        <dbReference type="Pfam" id="PF10419"/>
    </source>
</evidence>
<dbReference type="GO" id="GO:0000127">
    <property type="term" value="C:transcription factor TFIIIC complex"/>
    <property type="evidence" value="ECO:0007669"/>
    <property type="project" value="TreeGrafter"/>
</dbReference>
<dbReference type="InterPro" id="IPR019481">
    <property type="entry name" value="TFIIIC_triple_barrel"/>
</dbReference>
<dbReference type="Pfam" id="PF10419">
    <property type="entry name" value="TFIIIC_sub6"/>
    <property type="match status" value="1"/>
</dbReference>
<gene>
    <name evidence="3" type="ORF">GYMLUDRAFT_76398</name>
</gene>
<name>A0A0D0AYB4_9AGAR</name>
<feature type="compositionally biased region" description="Acidic residues" evidence="1">
    <location>
        <begin position="236"/>
        <end position="245"/>
    </location>
</feature>
<evidence type="ECO:0000313" key="4">
    <source>
        <dbReference type="Proteomes" id="UP000053593"/>
    </source>
</evidence>
<protein>
    <recommendedName>
        <fullName evidence="2">Transcription factor TFIIIC triple barrel domain-containing protein</fullName>
    </recommendedName>
</protein>
<evidence type="ECO:0000256" key="1">
    <source>
        <dbReference type="SAM" id="MobiDB-lite"/>
    </source>
</evidence>
<accession>A0A0D0AYB4</accession>
<organism evidence="3 4">
    <name type="scientific">Collybiopsis luxurians FD-317 M1</name>
    <dbReference type="NCBI Taxonomy" id="944289"/>
    <lineage>
        <taxon>Eukaryota</taxon>
        <taxon>Fungi</taxon>
        <taxon>Dikarya</taxon>
        <taxon>Basidiomycota</taxon>
        <taxon>Agaricomycotina</taxon>
        <taxon>Agaricomycetes</taxon>
        <taxon>Agaricomycetidae</taxon>
        <taxon>Agaricales</taxon>
        <taxon>Marasmiineae</taxon>
        <taxon>Omphalotaceae</taxon>
        <taxon>Collybiopsis</taxon>
        <taxon>Collybiopsis luxurians</taxon>
    </lineage>
</organism>
<dbReference type="HOGENOM" id="CLU_943519_0_0_1"/>
<feature type="compositionally biased region" description="Polar residues" evidence="1">
    <location>
        <begin position="139"/>
        <end position="160"/>
    </location>
</feature>
<dbReference type="GO" id="GO:0006383">
    <property type="term" value="P:transcription by RNA polymerase III"/>
    <property type="evidence" value="ECO:0007669"/>
    <property type="project" value="InterPro"/>
</dbReference>
<dbReference type="Gene3D" id="2.60.40.4370">
    <property type="match status" value="1"/>
</dbReference>
<dbReference type="OrthoDB" id="1877767at2759"/>
<evidence type="ECO:0000313" key="3">
    <source>
        <dbReference type="EMBL" id="KIK55640.1"/>
    </source>
</evidence>
<reference evidence="3 4" key="1">
    <citation type="submission" date="2014-04" db="EMBL/GenBank/DDBJ databases">
        <title>Evolutionary Origins and Diversification of the Mycorrhizal Mutualists.</title>
        <authorList>
            <consortium name="DOE Joint Genome Institute"/>
            <consortium name="Mycorrhizal Genomics Consortium"/>
            <person name="Kohler A."/>
            <person name="Kuo A."/>
            <person name="Nagy L.G."/>
            <person name="Floudas D."/>
            <person name="Copeland A."/>
            <person name="Barry K.W."/>
            <person name="Cichocki N."/>
            <person name="Veneault-Fourrey C."/>
            <person name="LaButti K."/>
            <person name="Lindquist E.A."/>
            <person name="Lipzen A."/>
            <person name="Lundell T."/>
            <person name="Morin E."/>
            <person name="Murat C."/>
            <person name="Riley R."/>
            <person name="Ohm R."/>
            <person name="Sun H."/>
            <person name="Tunlid A."/>
            <person name="Henrissat B."/>
            <person name="Grigoriev I.V."/>
            <person name="Hibbett D.S."/>
            <person name="Martin F."/>
        </authorList>
    </citation>
    <scope>NUCLEOTIDE SEQUENCE [LARGE SCALE GENOMIC DNA]</scope>
    <source>
        <strain evidence="3 4">FD-317 M1</strain>
    </source>
</reference>
<keyword evidence="4" id="KW-1185">Reference proteome</keyword>
<dbReference type="InterPro" id="IPR042771">
    <property type="entry name" value="GTF3C6-like"/>
</dbReference>
<proteinExistence type="predicted"/>
<sequence length="295" mass="32037">MTTTTTIINDNNSLCPGYRQVEEFDADEEYEDDIEEFYVTLDLGAAEPTLIPSSSTYRLIGLDTPTPFMQLSGTVLQGKHESLLGSELLFTEAKDSQDRTKRRLSFVSTTSQRVRFREVLLRPKAPPAAAAAADAVTVGPSSGEQRVEQGQTDGSTSVVNRMTGKPEPRKRRRSKKKSASTANETATRRKSTRKDKGKEKETEAPEGEADVAESNVTGEAMLVDEGRDAGNTENGQADDPEDDLYEGAIVLDEHMAVDDQETEDAVDSAVQGPADGQTDNEPDRGSDTGVDDLVE</sequence>
<dbReference type="PANTHER" id="PTHR21860">
    <property type="entry name" value="TRANSCRIPTION INITIATION FACTOR IIIC TFIIIC , POLYPEPTIDE 6-RELATED"/>
    <property type="match status" value="1"/>
</dbReference>
<feature type="compositionally biased region" description="Basic and acidic residues" evidence="1">
    <location>
        <begin position="194"/>
        <end position="203"/>
    </location>
</feature>
<feature type="compositionally biased region" description="Basic residues" evidence="1">
    <location>
        <begin position="168"/>
        <end position="178"/>
    </location>
</feature>
<feature type="region of interest" description="Disordered" evidence="1">
    <location>
        <begin position="124"/>
        <end position="295"/>
    </location>
</feature>
<dbReference type="PANTHER" id="PTHR21860:SF2">
    <property type="entry name" value="GENERAL TRANSCRIPTION FACTOR 3C POLYPEPTIDE 6"/>
    <property type="match status" value="1"/>
</dbReference>
<dbReference type="EMBL" id="KN834804">
    <property type="protein sequence ID" value="KIK55640.1"/>
    <property type="molecule type" value="Genomic_DNA"/>
</dbReference>
<dbReference type="AlphaFoldDB" id="A0A0D0AYB4"/>
<feature type="domain" description="Transcription factor TFIIIC triple barrel" evidence="2">
    <location>
        <begin position="35"/>
        <end position="121"/>
    </location>
</feature>
<dbReference type="Proteomes" id="UP000053593">
    <property type="component" value="Unassembled WGS sequence"/>
</dbReference>